<dbReference type="RefSeq" id="WP_063779557.1">
    <property type="nucleotide sequence ID" value="NZ_JHEG04000001.1"/>
</dbReference>
<comment type="caution">
    <text evidence="1">The sequence shown here is derived from an EMBL/GenBank/DDBJ whole genome shotgun (WGS) entry which is preliminary data.</text>
</comment>
<organism evidence="1 2">
    <name type="scientific">Tolypothrix bouteillei VB521301</name>
    <dbReference type="NCBI Taxonomy" id="1479485"/>
    <lineage>
        <taxon>Bacteria</taxon>
        <taxon>Bacillati</taxon>
        <taxon>Cyanobacteriota</taxon>
        <taxon>Cyanophyceae</taxon>
        <taxon>Nostocales</taxon>
        <taxon>Tolypothrichaceae</taxon>
        <taxon>Tolypothrix</taxon>
    </lineage>
</organism>
<dbReference type="Pfam" id="PF08843">
    <property type="entry name" value="AbiEii"/>
    <property type="match status" value="1"/>
</dbReference>
<keyword evidence="2" id="KW-1185">Reference proteome</keyword>
<evidence type="ECO:0000313" key="2">
    <source>
        <dbReference type="Proteomes" id="UP000029738"/>
    </source>
</evidence>
<dbReference type="AlphaFoldDB" id="A0A8S9TAY8"/>
<protein>
    <submittedName>
        <fullName evidence="1">Nucleotidyl transferase AbiEii/AbiGii toxin family protein</fullName>
    </submittedName>
</protein>
<name>A0A8S9TAY8_9CYAN</name>
<accession>A0A8S9TAY8</accession>
<dbReference type="GO" id="GO:0016740">
    <property type="term" value="F:transferase activity"/>
    <property type="evidence" value="ECO:0007669"/>
    <property type="project" value="UniProtKB-KW"/>
</dbReference>
<reference evidence="1" key="2">
    <citation type="submission" date="2019-11" db="EMBL/GenBank/DDBJ databases">
        <title>Improved Assembly of Tolypothrix boutellei genome.</title>
        <authorList>
            <person name="Sarangi A.N."/>
            <person name="Mukherjee M."/>
            <person name="Ghosh S."/>
            <person name="Singh D."/>
            <person name="Das A."/>
            <person name="Kant S."/>
            <person name="Prusty A."/>
            <person name="Tripathy S."/>
        </authorList>
    </citation>
    <scope>NUCLEOTIDE SEQUENCE</scope>
    <source>
        <strain evidence="1">VB521301</strain>
    </source>
</reference>
<evidence type="ECO:0000313" key="1">
    <source>
        <dbReference type="EMBL" id="KAF3889731.1"/>
    </source>
</evidence>
<keyword evidence="1" id="KW-0808">Transferase</keyword>
<proteinExistence type="predicted"/>
<dbReference type="OrthoDB" id="9808443at2"/>
<reference evidence="1" key="1">
    <citation type="journal article" date="2015" name="Genome Announc.">
        <title>Draft Genome Sequence of Tolypothrix boutellei Strain VB521301.</title>
        <authorList>
            <person name="Chandrababunaidu M.M."/>
            <person name="Singh D."/>
            <person name="Sen D."/>
            <person name="Bhan S."/>
            <person name="Das S."/>
            <person name="Gupta A."/>
            <person name="Adhikary S.P."/>
            <person name="Tripathy S."/>
        </authorList>
    </citation>
    <scope>NUCLEOTIDE SEQUENCE</scope>
    <source>
        <strain evidence="1">VB521301</strain>
    </source>
</reference>
<gene>
    <name evidence="1" type="ORF">DA73_0400032855</name>
</gene>
<sequence length="294" mass="33715">MKLFETISQAISRPVDEILTYHLLESLLRRVACSACAKDLVLRGGMLTRLWVPPGYRIAVDVDFVGLYPFGIESTEQRFRELLATDGFTDGTIFHLESLESRGIWMEDPFPGVRLCLDASVLDYRQRLQIDVGFNDPLVPEQEWIQYPTLVPAEPVQLQAARPELMAGWKLHGLIEQGAKRWRGKDLYDLMLLATLIPLDKALLPEAIRVAFSSHNATLQEVQIILTNPQWWNTGKNRRNWRYYCRQVPTQIMPEDFLSAVTTVIDYWGPIINNLCHYENATNALDKPYLPNLS</sequence>
<dbReference type="EMBL" id="JHEG04000001">
    <property type="protein sequence ID" value="KAF3889731.1"/>
    <property type="molecule type" value="Genomic_DNA"/>
</dbReference>
<dbReference type="InterPro" id="IPR014942">
    <property type="entry name" value="AbiEii"/>
</dbReference>
<dbReference type="Proteomes" id="UP000029738">
    <property type="component" value="Unassembled WGS sequence"/>
</dbReference>